<accession>X1HDL1</accession>
<gene>
    <name evidence="2" type="ORF">S03H2_24983</name>
</gene>
<proteinExistence type="predicted"/>
<organism evidence="2">
    <name type="scientific">marine sediment metagenome</name>
    <dbReference type="NCBI Taxonomy" id="412755"/>
    <lineage>
        <taxon>unclassified sequences</taxon>
        <taxon>metagenomes</taxon>
        <taxon>ecological metagenomes</taxon>
    </lineage>
</organism>
<feature type="region of interest" description="Disordered" evidence="1">
    <location>
        <begin position="1"/>
        <end position="36"/>
    </location>
</feature>
<dbReference type="AlphaFoldDB" id="X1HDL1"/>
<name>X1HDL1_9ZZZZ</name>
<evidence type="ECO:0000256" key="1">
    <source>
        <dbReference type="SAM" id="MobiDB-lite"/>
    </source>
</evidence>
<dbReference type="EMBL" id="BARU01014022">
    <property type="protein sequence ID" value="GAH43398.1"/>
    <property type="molecule type" value="Genomic_DNA"/>
</dbReference>
<comment type="caution">
    <text evidence="2">The sequence shown here is derived from an EMBL/GenBank/DDBJ whole genome shotgun (WGS) entry which is preliminary data.</text>
</comment>
<protein>
    <submittedName>
        <fullName evidence="2">Uncharacterized protein</fullName>
    </submittedName>
</protein>
<sequence length="59" mass="6447">MAFHKRARIDNQSLGFGHTVEHSRAPAESAKLTTETAAGLQRTKLITGDKDSERIGLVK</sequence>
<reference evidence="2" key="1">
    <citation type="journal article" date="2014" name="Front. Microbiol.">
        <title>High frequency of phylogenetically diverse reductive dehalogenase-homologous genes in deep subseafloor sedimentary metagenomes.</title>
        <authorList>
            <person name="Kawai M."/>
            <person name="Futagami T."/>
            <person name="Toyoda A."/>
            <person name="Takaki Y."/>
            <person name="Nishi S."/>
            <person name="Hori S."/>
            <person name="Arai W."/>
            <person name="Tsubouchi T."/>
            <person name="Morono Y."/>
            <person name="Uchiyama I."/>
            <person name="Ito T."/>
            <person name="Fujiyama A."/>
            <person name="Inagaki F."/>
            <person name="Takami H."/>
        </authorList>
    </citation>
    <scope>NUCLEOTIDE SEQUENCE</scope>
    <source>
        <strain evidence="2">Expedition CK06-06</strain>
    </source>
</reference>
<evidence type="ECO:0000313" key="2">
    <source>
        <dbReference type="EMBL" id="GAH43398.1"/>
    </source>
</evidence>